<reference evidence="6" key="1">
    <citation type="submission" date="2021-02" db="EMBL/GenBank/DDBJ databases">
        <authorList>
            <person name="Nowell W R."/>
        </authorList>
    </citation>
    <scope>NUCLEOTIDE SEQUENCE</scope>
</reference>
<evidence type="ECO:0000256" key="4">
    <source>
        <dbReference type="PROSITE-ProRule" id="PRU00333"/>
    </source>
</evidence>
<evidence type="ECO:0000256" key="2">
    <source>
        <dbReference type="ARBA" id="ARBA00022679"/>
    </source>
</evidence>
<comment type="pathway">
    <text evidence="3">Amino-acid biosynthesis; L-methionine biosynthesis via de novo pathway.</text>
</comment>
<dbReference type="Proteomes" id="UP000663873">
    <property type="component" value="Unassembled WGS sequence"/>
</dbReference>
<feature type="binding site" evidence="4">
    <location>
        <position position="227"/>
    </location>
    <ligand>
        <name>Zn(2+)</name>
        <dbReference type="ChEBI" id="CHEBI:29105"/>
    </ligand>
</feature>
<gene>
    <name evidence="7" type="ORF">KIK155_LOCUS6291</name>
    <name evidence="6" type="ORF">TIS948_LOCUS9025</name>
    <name evidence="9" type="ORF">TOA249_LOCUS22340</name>
    <name evidence="8" type="ORF">UJA718_LOCUS7294</name>
</gene>
<protein>
    <recommendedName>
        <fullName evidence="5">Hcy-binding domain-containing protein</fullName>
    </recommendedName>
</protein>
<dbReference type="GO" id="GO:0032259">
    <property type="term" value="P:methylation"/>
    <property type="evidence" value="ECO:0007669"/>
    <property type="project" value="UniProtKB-KW"/>
</dbReference>
<keyword evidence="2 4" id="KW-0808">Transferase</keyword>
<dbReference type="Proteomes" id="UP000663865">
    <property type="component" value="Unassembled WGS sequence"/>
</dbReference>
<comment type="cofactor">
    <cofactor evidence="4">
        <name>Zn(2+)</name>
        <dbReference type="ChEBI" id="CHEBI:29105"/>
    </cofactor>
</comment>
<keyword evidence="1 4" id="KW-0489">Methyltransferase</keyword>
<dbReference type="EMBL" id="CAJOBS010002021">
    <property type="protein sequence ID" value="CAF4784311.1"/>
    <property type="molecule type" value="Genomic_DNA"/>
</dbReference>
<organism evidence="6 10">
    <name type="scientific">Rotaria socialis</name>
    <dbReference type="NCBI Taxonomy" id="392032"/>
    <lineage>
        <taxon>Eukaryota</taxon>
        <taxon>Metazoa</taxon>
        <taxon>Spiralia</taxon>
        <taxon>Gnathifera</taxon>
        <taxon>Rotifera</taxon>
        <taxon>Eurotatoria</taxon>
        <taxon>Bdelloidea</taxon>
        <taxon>Philodinida</taxon>
        <taxon>Philodinidae</taxon>
        <taxon>Rotaria</taxon>
    </lineage>
</organism>
<keyword evidence="4" id="KW-0479">Metal-binding</keyword>
<dbReference type="EMBL" id="CAJOBP010000726">
    <property type="protein sequence ID" value="CAF4213570.1"/>
    <property type="molecule type" value="Genomic_DNA"/>
</dbReference>
<evidence type="ECO:0000256" key="3">
    <source>
        <dbReference type="ARBA" id="ARBA00034478"/>
    </source>
</evidence>
<proteinExistence type="predicted"/>
<dbReference type="AlphaFoldDB" id="A0A817P5Z7"/>
<sequence>MAKYRSALPQLSNKFFITSGGMGTTLIFHEGMDLPFFASFIILKNEVRCEWLKNFYRKFVDIARKYDVGCILKTPTWRASPDWIHKLGFAEQDVVDMNRKAIQLLCDIRDEYETEKCQIVINGCIGPRGDAYNLTTTMTVEEAQAYHAIQIGVLSQTKADMITAFTLNDPEEAAGMVKAANAVGMPIAISFTVETDGRLAGGKTLKEAIEFVDKVTQNSPIYYMINCAHPTSFEHVLMPDEPWTTRIHGVKGNASKKSHAELDGCKELDSGNPIEFGENNRALLGKLKNLNVFGGCCGTDYRHVEEICKACLDTFNQKKASSAR</sequence>
<dbReference type="GO" id="GO:0008168">
    <property type="term" value="F:methyltransferase activity"/>
    <property type="evidence" value="ECO:0007669"/>
    <property type="project" value="UniProtKB-UniRule"/>
</dbReference>
<evidence type="ECO:0000313" key="10">
    <source>
        <dbReference type="Proteomes" id="UP000663825"/>
    </source>
</evidence>
<dbReference type="Proteomes" id="UP000663838">
    <property type="component" value="Unassembled WGS sequence"/>
</dbReference>
<feature type="binding site" evidence="4">
    <location>
        <position position="296"/>
    </location>
    <ligand>
        <name>Zn(2+)</name>
        <dbReference type="ChEBI" id="CHEBI:29105"/>
    </ligand>
</feature>
<dbReference type="InterPro" id="IPR003726">
    <property type="entry name" value="HCY_dom"/>
</dbReference>
<dbReference type="GO" id="GO:0046872">
    <property type="term" value="F:metal ion binding"/>
    <property type="evidence" value="ECO:0007669"/>
    <property type="project" value="UniProtKB-KW"/>
</dbReference>
<dbReference type="InterPro" id="IPR036589">
    <property type="entry name" value="HCY_dom_sf"/>
</dbReference>
<dbReference type="SUPFAM" id="SSF82282">
    <property type="entry name" value="Homocysteine S-methyltransferase"/>
    <property type="match status" value="1"/>
</dbReference>
<evidence type="ECO:0000259" key="5">
    <source>
        <dbReference type="PROSITE" id="PS50970"/>
    </source>
</evidence>
<comment type="caution">
    <text evidence="6">The sequence shown here is derived from an EMBL/GenBank/DDBJ whole genome shotgun (WGS) entry which is preliminary data.</text>
</comment>
<feature type="binding site" evidence="4">
    <location>
        <position position="297"/>
    </location>
    <ligand>
        <name>Zn(2+)</name>
        <dbReference type="ChEBI" id="CHEBI:29105"/>
    </ligand>
</feature>
<dbReference type="OrthoDB" id="261426at2759"/>
<keyword evidence="11" id="KW-1185">Reference proteome</keyword>
<dbReference type="PROSITE" id="PS50970">
    <property type="entry name" value="HCY"/>
    <property type="match status" value="1"/>
</dbReference>
<dbReference type="EMBL" id="CAJNXB010001155">
    <property type="protein sequence ID" value="CAF3138722.1"/>
    <property type="molecule type" value="Genomic_DNA"/>
</dbReference>
<name>A0A817P5Z7_9BILA</name>
<dbReference type="EMBL" id="CAJNYV010000759">
    <property type="protein sequence ID" value="CAF3380927.1"/>
    <property type="molecule type" value="Genomic_DNA"/>
</dbReference>
<dbReference type="Gene3D" id="3.20.20.330">
    <property type="entry name" value="Homocysteine-binding-like domain"/>
    <property type="match status" value="1"/>
</dbReference>
<accession>A0A817P5Z7</accession>
<dbReference type="Proteomes" id="UP000663825">
    <property type="component" value="Unassembled WGS sequence"/>
</dbReference>
<evidence type="ECO:0000313" key="9">
    <source>
        <dbReference type="EMBL" id="CAF4784311.1"/>
    </source>
</evidence>
<evidence type="ECO:0000313" key="7">
    <source>
        <dbReference type="EMBL" id="CAF3380927.1"/>
    </source>
</evidence>
<evidence type="ECO:0000313" key="8">
    <source>
        <dbReference type="EMBL" id="CAF4213570.1"/>
    </source>
</evidence>
<evidence type="ECO:0000313" key="6">
    <source>
        <dbReference type="EMBL" id="CAF3138722.1"/>
    </source>
</evidence>
<keyword evidence="4" id="KW-0862">Zinc</keyword>
<dbReference type="Pfam" id="PF02574">
    <property type="entry name" value="S-methyl_trans"/>
    <property type="match status" value="1"/>
</dbReference>
<feature type="domain" description="Hcy-binding" evidence="5">
    <location>
        <begin position="4"/>
        <end position="311"/>
    </location>
</feature>
<evidence type="ECO:0000313" key="11">
    <source>
        <dbReference type="Proteomes" id="UP000663873"/>
    </source>
</evidence>
<dbReference type="PANTHER" id="PTHR11103">
    <property type="entry name" value="SLR1189 PROTEIN"/>
    <property type="match status" value="1"/>
</dbReference>
<evidence type="ECO:0000256" key="1">
    <source>
        <dbReference type="ARBA" id="ARBA00022603"/>
    </source>
</evidence>
<dbReference type="PANTHER" id="PTHR11103:SF18">
    <property type="entry name" value="SLR1189 PROTEIN"/>
    <property type="match status" value="1"/>
</dbReference>